<dbReference type="Gene3D" id="3.90.25.10">
    <property type="entry name" value="UDP-galactose 4-epimerase, domain 1"/>
    <property type="match status" value="1"/>
</dbReference>
<proteinExistence type="predicted"/>
<sequence>MARYLVTGGCGFIGSHLIERLLAAGHEVRVLDDLSTGKRENLPAAVPVTVGDVADAGAVEAAMAGPDGEGVDGCFHLAAVASVDRSREAWLETHHANLSGTIAVFDAARRAARRADAGGGPVPVVYASSAAVYGDNPAMPLTEDAATRPLSAYGADKLGCELHARVADIVHGVPTTGFRFFNVYGPRQDPKSPYSGVISIFAGRIVRGEPITINGDGQQVRDFIFVKDLVRYLTAAMDNPRSGAPVFNVCTGRPTSVNRLAEVLAELSGRPLDRRQGPERPGDIRVSIGDPSRLVAAFGMSCETPLEVGLRETLAWLG</sequence>
<keyword evidence="3" id="KW-1185">Reference proteome</keyword>
<dbReference type="SUPFAM" id="SSF51735">
    <property type="entry name" value="NAD(P)-binding Rossmann-fold domains"/>
    <property type="match status" value="1"/>
</dbReference>
<name>A0A2R4VTA3_9PROT</name>
<dbReference type="RefSeq" id="WP_108547953.1">
    <property type="nucleotide sequence ID" value="NZ_CP028903.1"/>
</dbReference>
<dbReference type="PANTHER" id="PTHR43245">
    <property type="entry name" value="BIFUNCTIONAL POLYMYXIN RESISTANCE PROTEIN ARNA"/>
    <property type="match status" value="1"/>
</dbReference>
<geneLocation type="plasmid" evidence="2 3">
    <name>pYZ2</name>
</geneLocation>
<keyword evidence="2" id="KW-0614">Plasmid</keyword>
<protein>
    <submittedName>
        <fullName evidence="2">Epimerase</fullName>
    </submittedName>
</protein>
<dbReference type="InterPro" id="IPR050177">
    <property type="entry name" value="Lipid_A_modif_metabolic_enz"/>
</dbReference>
<dbReference type="Gene3D" id="3.40.50.720">
    <property type="entry name" value="NAD(P)-binding Rossmann-like Domain"/>
    <property type="match status" value="1"/>
</dbReference>
<dbReference type="KEGG" id="ahu:A6A40_22055"/>
<dbReference type="Pfam" id="PF01370">
    <property type="entry name" value="Epimerase"/>
    <property type="match status" value="1"/>
</dbReference>
<gene>
    <name evidence="2" type="ORF">A6A40_22055</name>
</gene>
<dbReference type="EMBL" id="CP028903">
    <property type="protein sequence ID" value="AWB07673.1"/>
    <property type="molecule type" value="Genomic_DNA"/>
</dbReference>
<evidence type="ECO:0000313" key="2">
    <source>
        <dbReference type="EMBL" id="AWB07673.1"/>
    </source>
</evidence>
<evidence type="ECO:0000313" key="3">
    <source>
        <dbReference type="Proteomes" id="UP000077405"/>
    </source>
</evidence>
<dbReference type="AlphaFoldDB" id="A0A2R4VTA3"/>
<feature type="domain" description="NAD-dependent epimerase/dehydratase" evidence="1">
    <location>
        <begin position="5"/>
        <end position="250"/>
    </location>
</feature>
<accession>A0A2R4VTA3</accession>
<dbReference type="InterPro" id="IPR001509">
    <property type="entry name" value="Epimerase_deHydtase"/>
</dbReference>
<dbReference type="InterPro" id="IPR036291">
    <property type="entry name" value="NAD(P)-bd_dom_sf"/>
</dbReference>
<dbReference type="Proteomes" id="UP000077405">
    <property type="component" value="Plasmid pYZ2"/>
</dbReference>
<reference evidence="2 3" key="1">
    <citation type="submission" date="2018-04" db="EMBL/GenBank/DDBJ databases">
        <title>Complete genome sequence of the nitrogen-fixing bacterium Azospirillum humicireducens type strain SgZ-5.</title>
        <authorList>
            <person name="Yu Z."/>
        </authorList>
    </citation>
    <scope>NUCLEOTIDE SEQUENCE [LARGE SCALE GENOMIC DNA]</scope>
    <source>
        <strain evidence="2 3">SgZ-5</strain>
        <plasmid evidence="2 3">pYZ2</plasmid>
    </source>
</reference>
<evidence type="ECO:0000259" key="1">
    <source>
        <dbReference type="Pfam" id="PF01370"/>
    </source>
</evidence>
<organism evidence="2 3">
    <name type="scientific">Azospirillum humicireducens</name>
    <dbReference type="NCBI Taxonomy" id="1226968"/>
    <lineage>
        <taxon>Bacteria</taxon>
        <taxon>Pseudomonadati</taxon>
        <taxon>Pseudomonadota</taxon>
        <taxon>Alphaproteobacteria</taxon>
        <taxon>Rhodospirillales</taxon>
        <taxon>Azospirillaceae</taxon>
        <taxon>Azospirillum</taxon>
    </lineage>
</organism>
<dbReference type="PANTHER" id="PTHR43245:SF13">
    <property type="entry name" value="UDP-D-APIOSE_UDP-D-XYLOSE SYNTHASE 2"/>
    <property type="match status" value="1"/>
</dbReference>
<dbReference type="OrthoDB" id="9801785at2"/>